<accession>A0A6U1NNQ3</accession>
<proteinExistence type="predicted"/>
<dbReference type="SUPFAM" id="SSF53254">
    <property type="entry name" value="Phosphoglycerate mutase-like"/>
    <property type="match status" value="1"/>
</dbReference>
<dbReference type="PROSITE" id="PS00175">
    <property type="entry name" value="PG_MUTASE"/>
    <property type="match status" value="1"/>
</dbReference>
<reference evidence="3" key="1">
    <citation type="submission" date="2021-01" db="EMBL/GenBank/DDBJ databases">
        <authorList>
            <person name="Corre E."/>
            <person name="Pelletier E."/>
            <person name="Niang G."/>
            <person name="Scheremetjew M."/>
            <person name="Finn R."/>
            <person name="Kale V."/>
            <person name="Holt S."/>
            <person name="Cochrane G."/>
            <person name="Meng A."/>
            <person name="Brown T."/>
            <person name="Cohen L."/>
        </authorList>
    </citation>
    <scope>NUCLEOTIDE SEQUENCE</scope>
    <source>
        <strain evidence="3">ECT3854</strain>
    </source>
</reference>
<dbReference type="AlphaFoldDB" id="A0A6U1NNQ3"/>
<sequence>MRVVPAVRAGVLRTMMSATGTTETLVTTLADILPPLAPNAQRLYLLRHGQTDWNAEGRAQGGGFDIELNQVGRRQAEIVADELDGIPLDVIASSHLKRSRQTADIVHSLHHSDAKRVVMRGFGEMRFGEFEGYAIRGPLCTPERKAYYLGVAATLRESADTKWPGGGESTRDVETRGRLALQQLLNDTQAQHIAIVAHGRFNKIMLSSLLYQDSTKHQDITQGNTCVNVLDFEGDECTSQLLNYVDHVES</sequence>
<dbReference type="CDD" id="cd07067">
    <property type="entry name" value="HP_PGM_like"/>
    <property type="match status" value="1"/>
</dbReference>
<feature type="binding site" evidence="1">
    <location>
        <position position="98"/>
    </location>
    <ligand>
        <name>substrate</name>
    </ligand>
</feature>
<dbReference type="EMBL" id="HBFW01000858">
    <property type="protein sequence ID" value="CAD8929530.1"/>
    <property type="molecule type" value="Transcribed_RNA"/>
</dbReference>
<organism evidence="3">
    <name type="scientific">Cyclophora tenuis</name>
    <name type="common">Marine diatom</name>
    <dbReference type="NCBI Taxonomy" id="216820"/>
    <lineage>
        <taxon>Eukaryota</taxon>
        <taxon>Sar</taxon>
        <taxon>Stramenopiles</taxon>
        <taxon>Ochrophyta</taxon>
        <taxon>Bacillariophyta</taxon>
        <taxon>Fragilariophyceae</taxon>
        <taxon>Fragilariophycidae</taxon>
        <taxon>Cyclophorales</taxon>
        <taxon>Cyclophoraceae</taxon>
        <taxon>Cyclophora</taxon>
    </lineage>
</organism>
<gene>
    <name evidence="2" type="ORF">CTEN0397_LOCUS547</name>
    <name evidence="3" type="ORF">CTEN0397_LOCUS548</name>
</gene>
<feature type="binding site" evidence="1">
    <location>
        <begin position="47"/>
        <end position="54"/>
    </location>
    <ligand>
        <name>substrate</name>
    </ligand>
</feature>
<evidence type="ECO:0000313" key="3">
    <source>
        <dbReference type="EMBL" id="CAD8929530.1"/>
    </source>
</evidence>
<dbReference type="InterPro" id="IPR050275">
    <property type="entry name" value="PGM_Phosphatase"/>
</dbReference>
<dbReference type="GO" id="GO:0016791">
    <property type="term" value="F:phosphatase activity"/>
    <property type="evidence" value="ECO:0007669"/>
    <property type="project" value="TreeGrafter"/>
</dbReference>
<dbReference type="SMART" id="SM00855">
    <property type="entry name" value="PGAM"/>
    <property type="match status" value="1"/>
</dbReference>
<name>A0A6U1NNQ3_CYCTE</name>
<dbReference type="InterPro" id="IPR013078">
    <property type="entry name" value="His_Pase_superF_clade-1"/>
</dbReference>
<evidence type="ECO:0008006" key="4">
    <source>
        <dbReference type="Google" id="ProtNLM"/>
    </source>
</evidence>
<dbReference type="Gene3D" id="3.40.50.1240">
    <property type="entry name" value="Phosphoglycerate mutase-like"/>
    <property type="match status" value="1"/>
</dbReference>
<evidence type="ECO:0000256" key="1">
    <source>
        <dbReference type="PIRSR" id="PIRSR613078-2"/>
    </source>
</evidence>
<protein>
    <recommendedName>
        <fullName evidence="4">Phosphoglycerate mutase (2,3-diphosphoglycerate-dependent)</fullName>
    </recommendedName>
</protein>
<dbReference type="InterPro" id="IPR001345">
    <property type="entry name" value="PG/BPGM_mutase_AS"/>
</dbReference>
<dbReference type="Pfam" id="PF00300">
    <property type="entry name" value="His_Phos_1"/>
    <property type="match status" value="1"/>
</dbReference>
<dbReference type="InterPro" id="IPR029033">
    <property type="entry name" value="His_PPase_superfam"/>
</dbReference>
<dbReference type="PANTHER" id="PTHR48100">
    <property type="entry name" value="BROAD-SPECIFICITY PHOSPHATASE YOR283W-RELATED"/>
    <property type="match status" value="1"/>
</dbReference>
<evidence type="ECO:0000313" key="2">
    <source>
        <dbReference type="EMBL" id="CAD8929529.1"/>
    </source>
</evidence>
<dbReference type="EMBL" id="HBFW01000857">
    <property type="protein sequence ID" value="CAD8929529.1"/>
    <property type="molecule type" value="Transcribed_RNA"/>
</dbReference>
<dbReference type="PANTHER" id="PTHR48100:SF10">
    <property type="entry name" value="2-CARBOXY-D-ARABINITOL-1-PHOSPHATASE-RELATED"/>
    <property type="match status" value="1"/>
</dbReference>